<dbReference type="InterPro" id="IPR043128">
    <property type="entry name" value="Rev_trsase/Diguanyl_cyclase"/>
</dbReference>
<evidence type="ECO:0000313" key="3">
    <source>
        <dbReference type="EMBL" id="KAA0054210.1"/>
    </source>
</evidence>
<dbReference type="PANTHER" id="PTHR33064">
    <property type="entry name" value="POL PROTEIN"/>
    <property type="match status" value="1"/>
</dbReference>
<dbReference type="InterPro" id="IPR051320">
    <property type="entry name" value="Viral_Replic_Matur_Polypro"/>
</dbReference>
<dbReference type="CDD" id="cd01647">
    <property type="entry name" value="RT_LTR"/>
    <property type="match status" value="1"/>
</dbReference>
<dbReference type="SUPFAM" id="SSF56672">
    <property type="entry name" value="DNA/RNA polymerases"/>
    <property type="match status" value="1"/>
</dbReference>
<dbReference type="Pfam" id="PF17919">
    <property type="entry name" value="RT_RNaseH_2"/>
    <property type="match status" value="1"/>
</dbReference>
<comment type="caution">
    <text evidence="3">The sequence shown here is derived from an EMBL/GenBank/DDBJ whole genome shotgun (WGS) entry which is preliminary data.</text>
</comment>
<dbReference type="Pfam" id="PF00078">
    <property type="entry name" value="RVT_1"/>
    <property type="match status" value="1"/>
</dbReference>
<dbReference type="EMBL" id="SSTE01008862">
    <property type="protein sequence ID" value="KAA0054210.1"/>
    <property type="molecule type" value="Genomic_DNA"/>
</dbReference>
<dbReference type="Proteomes" id="UP000321947">
    <property type="component" value="Unassembled WGS sequence"/>
</dbReference>
<dbReference type="InterPro" id="IPR000477">
    <property type="entry name" value="RT_dom"/>
</dbReference>
<feature type="domain" description="Reverse transcriptase/retrotransposon-derived protein RNase H-like" evidence="2">
    <location>
        <begin position="405"/>
        <end position="440"/>
    </location>
</feature>
<dbReference type="Gene3D" id="3.10.10.10">
    <property type="entry name" value="HIV Type 1 Reverse Transcriptase, subunit A, domain 1"/>
    <property type="match status" value="1"/>
</dbReference>
<dbReference type="FunFam" id="3.30.70.270:FF:000020">
    <property type="entry name" value="Transposon Tf2-6 polyprotein-like Protein"/>
    <property type="match status" value="1"/>
</dbReference>
<dbReference type="OrthoDB" id="117622at2759"/>
<accession>A0A5A7UG25</accession>
<dbReference type="EMBL" id="SSTD01008722">
    <property type="protein sequence ID" value="TYK15054.1"/>
    <property type="molecule type" value="Genomic_DNA"/>
</dbReference>
<reference evidence="5 6" key="1">
    <citation type="submission" date="2019-08" db="EMBL/GenBank/DDBJ databases">
        <title>Draft genome sequences of two oriental melons (Cucumis melo L. var makuwa).</title>
        <authorList>
            <person name="Kwon S.-Y."/>
        </authorList>
    </citation>
    <scope>NUCLEOTIDE SEQUENCE [LARGE SCALE GENOMIC DNA]</scope>
    <source>
        <strain evidence="6">cv. Chang Bougi</strain>
        <strain evidence="5">cv. SW 3</strain>
        <tissue evidence="3">Leaf</tissue>
    </source>
</reference>
<sequence length="440" mass="49359">MVSAKVAFCRPKNLAEMMQLAQLVENREIIRGEANLNGFSGEKYPPLPVTNTKPVTNYASADAKGNTTFPIRTITLRSSNAGEARKEEVEAENTELRMVKIVGDTVACVELSINFVVGLNDPGTMKKLLIMGDPRIRDSHPREGYLRILGSANEGVDIILGDPSLTRSRVSLKNLMKTWEEHDHGFLIDCRSIAVASLNETVHEESGTSCETERPYRYAYHQKEEMEKLVGEMLSSGVIRALNNVTVPDKFLIPVVEELFDELSGALLFTKIDLKSGYHQIRMAEEDVERTTYRTHEGHYEFLVMPFGLTNAPATFQSLMNAIFKPYLRNFGKTRVNYLGDVIAGNGVEVDPEKIRSIAKWPKPTNGRETRGFLGLTGSYRRLVHQYGAIAAPLTQFLKKGSFKWSEEANETFEKLKKAMMSSPVLALPKFDQPFEIETD</sequence>
<dbReference type="Gene3D" id="3.30.70.270">
    <property type="match status" value="2"/>
</dbReference>
<organism evidence="3 5">
    <name type="scientific">Cucumis melo var. makuwa</name>
    <name type="common">Oriental melon</name>
    <dbReference type="NCBI Taxonomy" id="1194695"/>
    <lineage>
        <taxon>Eukaryota</taxon>
        <taxon>Viridiplantae</taxon>
        <taxon>Streptophyta</taxon>
        <taxon>Embryophyta</taxon>
        <taxon>Tracheophyta</taxon>
        <taxon>Spermatophyta</taxon>
        <taxon>Magnoliopsida</taxon>
        <taxon>eudicotyledons</taxon>
        <taxon>Gunneridae</taxon>
        <taxon>Pentapetalae</taxon>
        <taxon>rosids</taxon>
        <taxon>fabids</taxon>
        <taxon>Cucurbitales</taxon>
        <taxon>Cucurbitaceae</taxon>
        <taxon>Benincaseae</taxon>
        <taxon>Cucumis</taxon>
    </lineage>
</organism>
<dbReference type="PANTHER" id="PTHR33064:SF37">
    <property type="entry name" value="RIBONUCLEASE H"/>
    <property type="match status" value="1"/>
</dbReference>
<protein>
    <submittedName>
        <fullName evidence="3">Ty3-gypsy retroelement transposase</fullName>
    </submittedName>
</protein>
<proteinExistence type="predicted"/>
<dbReference type="InterPro" id="IPR041577">
    <property type="entry name" value="RT_RNaseH_2"/>
</dbReference>
<feature type="domain" description="Reverse transcriptase" evidence="1">
    <location>
        <begin position="239"/>
        <end position="343"/>
    </location>
</feature>
<evidence type="ECO:0000259" key="1">
    <source>
        <dbReference type="Pfam" id="PF00078"/>
    </source>
</evidence>
<name>A0A5A7UG25_CUCMM</name>
<evidence type="ECO:0000259" key="2">
    <source>
        <dbReference type="Pfam" id="PF17919"/>
    </source>
</evidence>
<gene>
    <name evidence="4" type="ORF">E5676_scaffold45G001040</name>
    <name evidence="3" type="ORF">E6C27_scaffold131G001470</name>
</gene>
<dbReference type="InterPro" id="IPR043502">
    <property type="entry name" value="DNA/RNA_pol_sf"/>
</dbReference>
<dbReference type="AlphaFoldDB" id="A0A5A7UG25"/>
<evidence type="ECO:0000313" key="4">
    <source>
        <dbReference type="EMBL" id="TYK15054.1"/>
    </source>
</evidence>
<dbReference type="Proteomes" id="UP000321393">
    <property type="component" value="Unassembled WGS sequence"/>
</dbReference>
<evidence type="ECO:0000313" key="6">
    <source>
        <dbReference type="Proteomes" id="UP000321947"/>
    </source>
</evidence>
<evidence type="ECO:0000313" key="5">
    <source>
        <dbReference type="Proteomes" id="UP000321393"/>
    </source>
</evidence>